<dbReference type="EMBL" id="SNRW01014455">
    <property type="protein sequence ID" value="KAA6371442.1"/>
    <property type="molecule type" value="Genomic_DNA"/>
</dbReference>
<evidence type="ECO:0000313" key="1">
    <source>
        <dbReference type="EMBL" id="KAA6371442.1"/>
    </source>
</evidence>
<accession>A0A5J4UMY0</accession>
<name>A0A5J4UMY0_9EUKA</name>
<reference evidence="1 2" key="1">
    <citation type="submission" date="2019-03" db="EMBL/GenBank/DDBJ databases">
        <title>Single cell metagenomics reveals metabolic interactions within the superorganism composed of flagellate Streblomastix strix and complex community of Bacteroidetes bacteria on its surface.</title>
        <authorList>
            <person name="Treitli S.C."/>
            <person name="Kolisko M."/>
            <person name="Husnik F."/>
            <person name="Keeling P."/>
            <person name="Hampl V."/>
        </authorList>
    </citation>
    <scope>NUCLEOTIDE SEQUENCE [LARGE SCALE GENOMIC DNA]</scope>
    <source>
        <strain evidence="1">ST1C</strain>
    </source>
</reference>
<proteinExistence type="predicted"/>
<dbReference type="AlphaFoldDB" id="A0A5J4UMY0"/>
<comment type="caution">
    <text evidence="1">The sequence shown here is derived from an EMBL/GenBank/DDBJ whole genome shotgun (WGS) entry which is preliminary data.</text>
</comment>
<dbReference type="Proteomes" id="UP000324800">
    <property type="component" value="Unassembled WGS sequence"/>
</dbReference>
<gene>
    <name evidence="1" type="ORF">EZS28_033030</name>
</gene>
<feature type="non-terminal residue" evidence="1">
    <location>
        <position position="1"/>
    </location>
</feature>
<protein>
    <submittedName>
        <fullName evidence="1">Uncharacterized protein</fullName>
    </submittedName>
</protein>
<organism evidence="1 2">
    <name type="scientific">Streblomastix strix</name>
    <dbReference type="NCBI Taxonomy" id="222440"/>
    <lineage>
        <taxon>Eukaryota</taxon>
        <taxon>Metamonada</taxon>
        <taxon>Preaxostyla</taxon>
        <taxon>Oxymonadida</taxon>
        <taxon>Streblomastigidae</taxon>
        <taxon>Streblomastix</taxon>
    </lineage>
</organism>
<evidence type="ECO:0000313" key="2">
    <source>
        <dbReference type="Proteomes" id="UP000324800"/>
    </source>
</evidence>
<sequence length="133" mass="15424">EKQIKELAQKYLMMKQQCVTKKKRKEELINKNPQGQSNYKRRYLLIIGNSNLLNYVTGKQFRENQHQQLDRIIIVVKVKKKKEASYESFSKAVHMFMKGAGVQAGNSATYVRKSSLTKSIEQGTSQQELDKEP</sequence>